<evidence type="ECO:0008006" key="9">
    <source>
        <dbReference type="Google" id="ProtNLM"/>
    </source>
</evidence>
<evidence type="ECO:0000256" key="3">
    <source>
        <dbReference type="ARBA" id="ARBA00022692"/>
    </source>
</evidence>
<dbReference type="InterPro" id="IPR051906">
    <property type="entry name" value="TolC-like"/>
</dbReference>
<evidence type="ECO:0000256" key="4">
    <source>
        <dbReference type="ARBA" id="ARBA00023136"/>
    </source>
</evidence>
<dbReference type="GO" id="GO:0015562">
    <property type="term" value="F:efflux transmembrane transporter activity"/>
    <property type="evidence" value="ECO:0007669"/>
    <property type="project" value="InterPro"/>
</dbReference>
<dbReference type="GO" id="GO:1990281">
    <property type="term" value="C:efflux pump complex"/>
    <property type="evidence" value="ECO:0007669"/>
    <property type="project" value="TreeGrafter"/>
</dbReference>
<keyword evidence="8" id="KW-1185">Reference proteome</keyword>
<dbReference type="PANTHER" id="PTHR30026">
    <property type="entry name" value="OUTER MEMBRANE PROTEIN TOLC"/>
    <property type="match status" value="1"/>
</dbReference>
<proteinExistence type="predicted"/>
<dbReference type="Proteomes" id="UP000035337">
    <property type="component" value="Chromosome"/>
</dbReference>
<reference evidence="7 8" key="1">
    <citation type="submission" date="2014-09" db="EMBL/GenBank/DDBJ databases">
        <title>Complete genome sequence of Endomicrobium proavitum.</title>
        <authorList>
            <person name="Zheng H."/>
        </authorList>
    </citation>
    <scope>NUCLEOTIDE SEQUENCE [LARGE SCALE GENOMIC DNA]</scope>
    <source>
        <strain evidence="7 8">Rsa215</strain>
    </source>
</reference>
<keyword evidence="2" id="KW-1134">Transmembrane beta strand</keyword>
<protein>
    <recommendedName>
        <fullName evidence="9">Outer membrane efflux protein</fullName>
    </recommendedName>
</protein>
<evidence type="ECO:0000256" key="1">
    <source>
        <dbReference type="ARBA" id="ARBA00004442"/>
    </source>
</evidence>
<dbReference type="KEGG" id="epo:Epro_0714"/>
<comment type="subcellular location">
    <subcellularLocation>
        <location evidence="1">Cell outer membrane</location>
    </subcellularLocation>
</comment>
<sequence>MKKLKLFLSAAVLAVCSAGAFGEVLSLEDYVDLIKKNNNDLIAVQASIDAVKGKIIEIDRAYAYYFNLGGSYTDDKSGRPYSYPTLTTNEIKNISYDASINKQFAIGTKVTLGLNGSLGSYDLITGTKYDVTDVAPFIRLEQSLLKELGGGATKANVLKAKADAKSALYLLEYKKQSVLLNAKLAYWNLSYARSVVDFRTTSLDRTQKILDWNQKRYAKDLAEKSDLLQSQAAYKMRDLNLRLAKESEVQASRVFNGFLNSSSEKVLYDVEAFMKMGNNFEKGKVISKKGQRADLLAAFEDVESAKQAAVASKKSIGQDLVLTGQFSLNGVDEKYEVAKDYVLKGEKPAFTVGLKYTLPLDFSARSSIKSGYESAKTSAQKTAESAKIKESNDWLQLVDNWNNSKARLALLTEIQTIQHQRNAEEQNLLKKGRSTTYYVLQSEQDLDDSTLNVFQNILELVSIYEQAEAFYNTNEIE</sequence>
<feature type="chain" id="PRO_5005186184" description="Outer membrane efflux protein" evidence="6">
    <location>
        <begin position="21"/>
        <end position="477"/>
    </location>
</feature>
<dbReference type="RefSeq" id="WP_052570638.1">
    <property type="nucleotide sequence ID" value="NZ_CP009498.1"/>
</dbReference>
<evidence type="ECO:0000256" key="6">
    <source>
        <dbReference type="SAM" id="SignalP"/>
    </source>
</evidence>
<dbReference type="EMBL" id="CP009498">
    <property type="protein sequence ID" value="AKL98093.1"/>
    <property type="molecule type" value="Genomic_DNA"/>
</dbReference>
<dbReference type="GO" id="GO:0009279">
    <property type="term" value="C:cell outer membrane"/>
    <property type="evidence" value="ECO:0007669"/>
    <property type="project" value="UniProtKB-SubCell"/>
</dbReference>
<accession>A0A0G3WIG6</accession>
<dbReference type="GO" id="GO:0015288">
    <property type="term" value="F:porin activity"/>
    <property type="evidence" value="ECO:0007669"/>
    <property type="project" value="TreeGrafter"/>
</dbReference>
<organism evidence="7 8">
    <name type="scientific">Endomicrobium proavitum</name>
    <dbReference type="NCBI Taxonomy" id="1408281"/>
    <lineage>
        <taxon>Bacteria</taxon>
        <taxon>Pseudomonadati</taxon>
        <taxon>Elusimicrobiota</taxon>
        <taxon>Endomicrobiia</taxon>
        <taxon>Endomicrobiales</taxon>
        <taxon>Endomicrobiaceae</taxon>
        <taxon>Endomicrobium</taxon>
    </lineage>
</organism>
<evidence type="ECO:0000313" key="8">
    <source>
        <dbReference type="Proteomes" id="UP000035337"/>
    </source>
</evidence>
<dbReference type="STRING" id="1408281.Epro_0714"/>
<dbReference type="Gene3D" id="1.20.1600.10">
    <property type="entry name" value="Outer membrane efflux proteins (OEP)"/>
    <property type="match status" value="1"/>
</dbReference>
<evidence type="ECO:0000256" key="2">
    <source>
        <dbReference type="ARBA" id="ARBA00022452"/>
    </source>
</evidence>
<evidence type="ECO:0000313" key="7">
    <source>
        <dbReference type="EMBL" id="AKL98093.1"/>
    </source>
</evidence>
<keyword evidence="5" id="KW-0998">Cell outer membrane</keyword>
<dbReference type="PANTHER" id="PTHR30026:SF20">
    <property type="entry name" value="OUTER MEMBRANE PROTEIN TOLC"/>
    <property type="match status" value="1"/>
</dbReference>
<gene>
    <name evidence="7" type="ORF">Epro_0714</name>
</gene>
<feature type="signal peptide" evidence="6">
    <location>
        <begin position="1"/>
        <end position="20"/>
    </location>
</feature>
<evidence type="ECO:0000256" key="5">
    <source>
        <dbReference type="ARBA" id="ARBA00023237"/>
    </source>
</evidence>
<dbReference type="AlphaFoldDB" id="A0A0G3WIG6"/>
<dbReference type="OrthoDB" id="5288097at2"/>
<keyword evidence="4" id="KW-0472">Membrane</keyword>
<dbReference type="SUPFAM" id="SSF56954">
    <property type="entry name" value="Outer membrane efflux proteins (OEP)"/>
    <property type="match status" value="1"/>
</dbReference>
<keyword evidence="6" id="KW-0732">Signal</keyword>
<name>A0A0G3WIG6_9BACT</name>
<keyword evidence="3" id="KW-0812">Transmembrane</keyword>